<evidence type="ECO:0000313" key="2">
    <source>
        <dbReference type="Proteomes" id="UP000279909"/>
    </source>
</evidence>
<organism evidence="1 2">
    <name type="scientific">Lysinibacillus halotolerans</name>
    <dbReference type="NCBI Taxonomy" id="1368476"/>
    <lineage>
        <taxon>Bacteria</taxon>
        <taxon>Bacillati</taxon>
        <taxon>Bacillota</taxon>
        <taxon>Bacilli</taxon>
        <taxon>Bacillales</taxon>
        <taxon>Bacillaceae</taxon>
        <taxon>Lysinibacillus</taxon>
    </lineage>
</organism>
<name>A0A3M8H9C0_9BACI</name>
<keyword evidence="2" id="KW-1185">Reference proteome</keyword>
<gene>
    <name evidence="1" type="ORF">EC501_09175</name>
</gene>
<dbReference type="InterPro" id="IPR028994">
    <property type="entry name" value="Integrin_alpha_N"/>
</dbReference>
<accession>A0A3M8H9C0</accession>
<reference evidence="1 2" key="1">
    <citation type="journal article" date="2014" name="Int. J. Syst. Evol. Microbiol.">
        <title>Lysinibacillus halotolerans sp. nov., isolated from saline-alkaline soil.</title>
        <authorList>
            <person name="Kong D."/>
            <person name="Wang Y."/>
            <person name="Zhao B."/>
            <person name="Li Y."/>
            <person name="Song J."/>
            <person name="Zhai Y."/>
            <person name="Zhang C."/>
            <person name="Wang H."/>
            <person name="Chen X."/>
            <person name="Zhao B."/>
            <person name="Ruan Z."/>
        </authorList>
    </citation>
    <scope>NUCLEOTIDE SEQUENCE [LARGE SCALE GENOMIC DNA]</scope>
    <source>
        <strain evidence="1 2">MCCC 1A12703</strain>
    </source>
</reference>
<protein>
    <recommendedName>
        <fullName evidence="3">VCBS repeat-containing protein</fullName>
    </recommendedName>
</protein>
<dbReference type="RefSeq" id="WP_122971989.1">
    <property type="nucleotide sequence ID" value="NZ_RHLQ01000019.1"/>
</dbReference>
<dbReference type="Proteomes" id="UP000279909">
    <property type="component" value="Unassembled WGS sequence"/>
</dbReference>
<evidence type="ECO:0000313" key="1">
    <source>
        <dbReference type="EMBL" id="RNC98976.1"/>
    </source>
</evidence>
<dbReference type="AlphaFoldDB" id="A0A3M8H9C0"/>
<dbReference type="OrthoDB" id="1653343at2"/>
<evidence type="ECO:0008006" key="3">
    <source>
        <dbReference type="Google" id="ProtNLM"/>
    </source>
</evidence>
<dbReference type="EMBL" id="RHLQ01000019">
    <property type="protein sequence ID" value="RNC98976.1"/>
    <property type="molecule type" value="Genomic_DNA"/>
</dbReference>
<sequence length="248" mass="28175">MNNFQWRRAVQYVPTASNQQIVASEFGDVTGDRFPDWVYLTGTKEPDSPFLRNITLTIRNGHTNQFQHIALPENAGYNPTIWLGDLTGNGVKDILITIDSGGSGGILYSYVFTSIQGRMTKIFDSIQFNEQHNYTVQYENQYKVSVVSENPKKKYILDLQYKGKEYLEEIYNADGTLKQPIEGWVDPISGIYPIDLARTGKYYLLTMQLIAGQYHADGLGIVENLLLWDGRQFSIVRQTVSIQGENIL</sequence>
<proteinExistence type="predicted"/>
<comment type="caution">
    <text evidence="1">The sequence shown here is derived from an EMBL/GenBank/DDBJ whole genome shotgun (WGS) entry which is preliminary data.</text>
</comment>
<dbReference type="SUPFAM" id="SSF69318">
    <property type="entry name" value="Integrin alpha N-terminal domain"/>
    <property type="match status" value="1"/>
</dbReference>